<organism evidence="9 10">
    <name type="scientific">Paeniglutamicibacter cryotolerans</name>
    <dbReference type="NCBI Taxonomy" id="670079"/>
    <lineage>
        <taxon>Bacteria</taxon>
        <taxon>Bacillati</taxon>
        <taxon>Actinomycetota</taxon>
        <taxon>Actinomycetes</taxon>
        <taxon>Micrococcales</taxon>
        <taxon>Micrococcaceae</taxon>
        <taxon>Paeniglutamicibacter</taxon>
    </lineage>
</organism>
<dbReference type="NCBIfam" id="TIGR02480">
    <property type="entry name" value="fliN"/>
    <property type="match status" value="1"/>
</dbReference>
<keyword evidence="9" id="KW-0969">Cilium</keyword>
<evidence type="ECO:0000256" key="1">
    <source>
        <dbReference type="ARBA" id="ARBA00004413"/>
    </source>
</evidence>
<evidence type="ECO:0000256" key="6">
    <source>
        <dbReference type="ARBA" id="ARBA00023136"/>
    </source>
</evidence>
<dbReference type="InterPro" id="IPR036429">
    <property type="entry name" value="SpoA-like_sf"/>
</dbReference>
<dbReference type="PRINTS" id="PR00956">
    <property type="entry name" value="FLGMOTORFLIN"/>
</dbReference>
<evidence type="ECO:0000256" key="3">
    <source>
        <dbReference type="ARBA" id="ARBA00022475"/>
    </source>
</evidence>
<gene>
    <name evidence="9" type="ORF">E9229_000075</name>
</gene>
<feature type="chain" id="PRO_5039459834" evidence="7">
    <location>
        <begin position="26"/>
        <end position="246"/>
    </location>
</feature>
<keyword evidence="9" id="KW-0966">Cell projection</keyword>
<protein>
    <submittedName>
        <fullName evidence="9">Flagellar motor switch protein FliN/FliY</fullName>
    </submittedName>
</protein>
<sequence>MNHPPVSSPVLHSTALYTAAAQALAAMLPTEAPVTATLCSGPRPVMSSAGHGAGASFVGELSADVLVQVNAGLLGGTPGDTSALVSGADVLRPALEASTGVLGTGVLSAGPAIQDDALLGDGETVCFDLASAGELIGFFALRIRENAAPEAARATSDAERADVGARLGRINSVEMALTVEIGRTRMSVRDVLNLETGAVVELDRSAGAPADVLLNGRLIAHGEVVVMDQDYGIRITKILDVAEGLG</sequence>
<dbReference type="InterPro" id="IPR001172">
    <property type="entry name" value="FliN_T3SS_HrcQb"/>
</dbReference>
<comment type="similarity">
    <text evidence="2">Belongs to the FliN/MopA/SpaO family.</text>
</comment>
<keyword evidence="7" id="KW-0732">Signal</keyword>
<name>A0A839QGP0_9MICC</name>
<keyword evidence="6" id="KW-0472">Membrane</keyword>
<reference evidence="9 10" key="1">
    <citation type="submission" date="2020-08" db="EMBL/GenBank/DDBJ databases">
        <title>Sequencing the genomes of 1000 actinobacteria strains.</title>
        <authorList>
            <person name="Klenk H.-P."/>
        </authorList>
    </citation>
    <scope>NUCLEOTIDE SEQUENCE [LARGE SCALE GENOMIC DNA]</scope>
    <source>
        <strain evidence="9 10">DSM 22826</strain>
    </source>
</reference>
<evidence type="ECO:0000259" key="8">
    <source>
        <dbReference type="Pfam" id="PF01052"/>
    </source>
</evidence>
<comment type="subcellular location">
    <subcellularLocation>
        <location evidence="1">Cell membrane</location>
        <topology evidence="1">Peripheral membrane protein</topology>
        <orientation evidence="1">Cytoplasmic side</orientation>
    </subcellularLocation>
</comment>
<evidence type="ECO:0000256" key="7">
    <source>
        <dbReference type="SAM" id="SignalP"/>
    </source>
</evidence>
<keyword evidence="5" id="KW-0283">Flagellar rotation</keyword>
<dbReference type="InterPro" id="IPR001543">
    <property type="entry name" value="FliN-like_C"/>
</dbReference>
<dbReference type="Proteomes" id="UP000523000">
    <property type="component" value="Unassembled WGS sequence"/>
</dbReference>
<dbReference type="PANTHER" id="PTHR43484:SF1">
    <property type="entry name" value="FLAGELLAR MOTOR SWITCH PROTEIN FLIN"/>
    <property type="match status" value="1"/>
</dbReference>
<keyword evidence="4" id="KW-0145">Chemotaxis</keyword>
<dbReference type="GO" id="GO:0071973">
    <property type="term" value="P:bacterial-type flagellum-dependent cell motility"/>
    <property type="evidence" value="ECO:0007669"/>
    <property type="project" value="InterPro"/>
</dbReference>
<dbReference type="GO" id="GO:0005886">
    <property type="term" value="C:plasma membrane"/>
    <property type="evidence" value="ECO:0007669"/>
    <property type="project" value="UniProtKB-SubCell"/>
</dbReference>
<dbReference type="InterPro" id="IPR012826">
    <property type="entry name" value="FliN"/>
</dbReference>
<dbReference type="InterPro" id="IPR051469">
    <property type="entry name" value="FliN/MopA/SpaO"/>
</dbReference>
<keyword evidence="10" id="KW-1185">Reference proteome</keyword>
<comment type="caution">
    <text evidence="9">The sequence shown here is derived from an EMBL/GenBank/DDBJ whole genome shotgun (WGS) entry which is preliminary data.</text>
</comment>
<dbReference type="SUPFAM" id="SSF101801">
    <property type="entry name" value="Surface presentation of antigens (SPOA)"/>
    <property type="match status" value="1"/>
</dbReference>
<keyword evidence="3" id="KW-1003">Cell membrane</keyword>
<dbReference type="RefSeq" id="WP_183509237.1">
    <property type="nucleotide sequence ID" value="NZ_BAABGK010000010.1"/>
</dbReference>
<keyword evidence="9" id="KW-0282">Flagellum</keyword>
<dbReference type="GO" id="GO:0003774">
    <property type="term" value="F:cytoskeletal motor activity"/>
    <property type="evidence" value="ECO:0007669"/>
    <property type="project" value="InterPro"/>
</dbReference>
<feature type="domain" description="Flagellar motor switch protein FliN-like C-terminal" evidence="8">
    <location>
        <begin position="169"/>
        <end position="239"/>
    </location>
</feature>
<proteinExistence type="inferred from homology"/>
<evidence type="ECO:0000256" key="2">
    <source>
        <dbReference type="ARBA" id="ARBA00009226"/>
    </source>
</evidence>
<dbReference type="GO" id="GO:0006935">
    <property type="term" value="P:chemotaxis"/>
    <property type="evidence" value="ECO:0007669"/>
    <property type="project" value="UniProtKB-KW"/>
</dbReference>
<dbReference type="PANTHER" id="PTHR43484">
    <property type="match status" value="1"/>
</dbReference>
<evidence type="ECO:0000256" key="4">
    <source>
        <dbReference type="ARBA" id="ARBA00022500"/>
    </source>
</evidence>
<feature type="signal peptide" evidence="7">
    <location>
        <begin position="1"/>
        <end position="25"/>
    </location>
</feature>
<evidence type="ECO:0000313" key="10">
    <source>
        <dbReference type="Proteomes" id="UP000523000"/>
    </source>
</evidence>
<evidence type="ECO:0000313" key="9">
    <source>
        <dbReference type="EMBL" id="MBB2993884.1"/>
    </source>
</evidence>
<evidence type="ECO:0000256" key="5">
    <source>
        <dbReference type="ARBA" id="ARBA00022779"/>
    </source>
</evidence>
<dbReference type="Gene3D" id="2.30.330.10">
    <property type="entry name" value="SpoA-like"/>
    <property type="match status" value="1"/>
</dbReference>
<dbReference type="EMBL" id="JACHVS010000001">
    <property type="protein sequence ID" value="MBB2993884.1"/>
    <property type="molecule type" value="Genomic_DNA"/>
</dbReference>
<dbReference type="Pfam" id="PF01052">
    <property type="entry name" value="FliMN_C"/>
    <property type="match status" value="1"/>
</dbReference>
<accession>A0A839QGP0</accession>
<dbReference type="AlphaFoldDB" id="A0A839QGP0"/>
<dbReference type="GO" id="GO:0009425">
    <property type="term" value="C:bacterial-type flagellum basal body"/>
    <property type="evidence" value="ECO:0007669"/>
    <property type="project" value="InterPro"/>
</dbReference>